<dbReference type="Proteomes" id="UP000078200">
    <property type="component" value="Unassembled WGS sequence"/>
</dbReference>
<organism evidence="2 3">
    <name type="scientific">Glossina austeni</name>
    <name type="common">Savannah tsetse fly</name>
    <dbReference type="NCBI Taxonomy" id="7395"/>
    <lineage>
        <taxon>Eukaryota</taxon>
        <taxon>Metazoa</taxon>
        <taxon>Ecdysozoa</taxon>
        <taxon>Arthropoda</taxon>
        <taxon>Hexapoda</taxon>
        <taxon>Insecta</taxon>
        <taxon>Pterygota</taxon>
        <taxon>Neoptera</taxon>
        <taxon>Endopterygota</taxon>
        <taxon>Diptera</taxon>
        <taxon>Brachycera</taxon>
        <taxon>Muscomorpha</taxon>
        <taxon>Hippoboscoidea</taxon>
        <taxon>Glossinidae</taxon>
        <taxon>Glossina</taxon>
    </lineage>
</organism>
<sequence>MAKVQSLLTPSSNLADNQHQHHRKLSNTSATDTLVVDHPSVYCCHCLCQPLSNDSVTNTLRLSSASCSLSHISCNSNSCIQSDNDAQHSCEISRLLPDIGSVNFTCHHQRITNGLSLSTAQLSKNEDNALRYSYKGIPPELYSAKKEFIYTRPLVEKQKLVASRSKTADIQYRKKSNINNHPRQE</sequence>
<protein>
    <submittedName>
        <fullName evidence="2">Uncharacterized protein</fullName>
    </submittedName>
</protein>
<name>A0A1A9VBA7_GLOAU</name>
<proteinExistence type="predicted"/>
<accession>A0A1A9VBA7</accession>
<evidence type="ECO:0000313" key="3">
    <source>
        <dbReference type="Proteomes" id="UP000078200"/>
    </source>
</evidence>
<dbReference type="AlphaFoldDB" id="A0A1A9VBA7"/>
<reference evidence="2" key="1">
    <citation type="submission" date="2020-05" db="UniProtKB">
        <authorList>
            <consortium name="EnsemblMetazoa"/>
        </authorList>
    </citation>
    <scope>IDENTIFICATION</scope>
    <source>
        <strain evidence="2">TTRI</strain>
    </source>
</reference>
<feature type="region of interest" description="Disordered" evidence="1">
    <location>
        <begin position="1"/>
        <end position="26"/>
    </location>
</feature>
<dbReference type="VEuPathDB" id="VectorBase:GAUT031731"/>
<evidence type="ECO:0000256" key="1">
    <source>
        <dbReference type="SAM" id="MobiDB-lite"/>
    </source>
</evidence>
<keyword evidence="3" id="KW-1185">Reference proteome</keyword>
<evidence type="ECO:0000313" key="2">
    <source>
        <dbReference type="EnsemblMetazoa" id="GAUT031731-PA"/>
    </source>
</evidence>
<feature type="compositionally biased region" description="Polar residues" evidence="1">
    <location>
        <begin position="1"/>
        <end position="17"/>
    </location>
</feature>
<dbReference type="EnsemblMetazoa" id="GAUT031731-RA">
    <property type="protein sequence ID" value="GAUT031731-PA"/>
    <property type="gene ID" value="GAUT031731"/>
</dbReference>